<dbReference type="STRING" id="361077.A0A151ZJS9"/>
<feature type="domain" description="RRM" evidence="4">
    <location>
        <begin position="328"/>
        <end position="411"/>
    </location>
</feature>
<evidence type="ECO:0000256" key="1">
    <source>
        <dbReference type="ARBA" id="ARBA00022884"/>
    </source>
</evidence>
<name>A0A151ZJS9_TIELA</name>
<dbReference type="Proteomes" id="UP000076078">
    <property type="component" value="Unassembled WGS sequence"/>
</dbReference>
<dbReference type="PANTHER" id="PTHR16105">
    <property type="entry name" value="RNA-BINDING REGION-CONTAINING PROTEIN 3"/>
    <property type="match status" value="1"/>
</dbReference>
<comment type="caution">
    <text evidence="5">The sequence shown here is derived from an EMBL/GenBank/DDBJ whole genome shotgun (WGS) entry which is preliminary data.</text>
</comment>
<dbReference type="InterPro" id="IPR045164">
    <property type="entry name" value="RBM41/RNPC3"/>
</dbReference>
<reference evidence="5 6" key="1">
    <citation type="submission" date="2015-12" db="EMBL/GenBank/DDBJ databases">
        <title>Dictyostelia acquired genes for synthesis and detection of signals that induce cell-type specialization by lateral gene transfer from prokaryotes.</title>
        <authorList>
            <person name="Gloeckner G."/>
            <person name="Schaap P."/>
        </authorList>
    </citation>
    <scope>NUCLEOTIDE SEQUENCE [LARGE SCALE GENOMIC DNA]</scope>
    <source>
        <strain evidence="5 6">TK</strain>
    </source>
</reference>
<dbReference type="InterPro" id="IPR000504">
    <property type="entry name" value="RRM_dom"/>
</dbReference>
<protein>
    <recommendedName>
        <fullName evidence="4">RRM domain-containing protein</fullName>
    </recommendedName>
</protein>
<dbReference type="FunCoup" id="A0A151ZJS9">
    <property type="interactions" value="1"/>
</dbReference>
<dbReference type="InParanoid" id="A0A151ZJS9"/>
<evidence type="ECO:0000313" key="6">
    <source>
        <dbReference type="Proteomes" id="UP000076078"/>
    </source>
</evidence>
<keyword evidence="6" id="KW-1185">Reference proteome</keyword>
<dbReference type="GO" id="GO:0000398">
    <property type="term" value="P:mRNA splicing, via spliceosome"/>
    <property type="evidence" value="ECO:0007669"/>
    <property type="project" value="TreeGrafter"/>
</dbReference>
<organism evidence="5 6">
    <name type="scientific">Tieghemostelium lacteum</name>
    <name type="common">Slime mold</name>
    <name type="synonym">Dictyostelium lacteum</name>
    <dbReference type="NCBI Taxonomy" id="361077"/>
    <lineage>
        <taxon>Eukaryota</taxon>
        <taxon>Amoebozoa</taxon>
        <taxon>Evosea</taxon>
        <taxon>Eumycetozoa</taxon>
        <taxon>Dictyostelia</taxon>
        <taxon>Dictyosteliales</taxon>
        <taxon>Raperosteliaceae</taxon>
        <taxon>Tieghemostelium</taxon>
    </lineage>
</organism>
<proteinExistence type="predicted"/>
<keyword evidence="1 2" id="KW-0694">RNA-binding</keyword>
<evidence type="ECO:0000313" key="5">
    <source>
        <dbReference type="EMBL" id="KYQ94233.1"/>
    </source>
</evidence>
<dbReference type="EMBL" id="LODT01000022">
    <property type="protein sequence ID" value="KYQ94233.1"/>
    <property type="molecule type" value="Genomic_DNA"/>
</dbReference>
<dbReference type="SUPFAM" id="SSF54928">
    <property type="entry name" value="RNA-binding domain, RBD"/>
    <property type="match status" value="1"/>
</dbReference>
<dbReference type="GO" id="GO:0030626">
    <property type="term" value="F:U12 snRNA binding"/>
    <property type="evidence" value="ECO:0007669"/>
    <property type="project" value="TreeGrafter"/>
</dbReference>
<dbReference type="OrthoDB" id="277802at2759"/>
<dbReference type="GO" id="GO:0005689">
    <property type="term" value="C:U12-type spliceosomal complex"/>
    <property type="evidence" value="ECO:0007669"/>
    <property type="project" value="TreeGrafter"/>
</dbReference>
<sequence length="413" mass="47071">MEIQNNRLIVKCVPHKLTDEYINEFFKKFNITGINIMNGAMRGTVFLDFKDNIDSTDALLKLNQYKLFNKTLKVEYVKGSSQNKVSSTTSTAIAHSNTTNPPLIIHNQQPQISVTPNSKFPPTQQTIDFINSRLQTDYEFFSKVLSLMTCTNTTASPPPITINNDKKRKSENLNQEETQDISTKSISQLDIDRINQLFPNAIPLKQLKKFKVDSNVDNDDNDISDNNNNNNNEIKTVLHIVKPVQKSTTIESNHKFNILSNLSLPTPNMVTLDRIQSEITNSEALVDNQVEKPIKIITIDEILSNRSTIEELLGLVKKASLEIGDPTCKLYIKNLSKSISKQHFYSLFRRLFQSDDDIIENLRVDYFRKGKLRNQAFITFPSIELAQKALEESQGYHLADNTPIIIQYGKLDK</sequence>
<dbReference type="PANTHER" id="PTHR16105:SF0">
    <property type="entry name" value="RNA-BINDING REGION-CONTAINING PROTEIN 3"/>
    <property type="match status" value="1"/>
</dbReference>
<evidence type="ECO:0000256" key="3">
    <source>
        <dbReference type="SAM" id="MobiDB-lite"/>
    </source>
</evidence>
<dbReference type="Pfam" id="PF00076">
    <property type="entry name" value="RRM_1"/>
    <property type="match status" value="2"/>
</dbReference>
<evidence type="ECO:0000259" key="4">
    <source>
        <dbReference type="PROSITE" id="PS50102"/>
    </source>
</evidence>
<feature type="domain" description="RRM" evidence="4">
    <location>
        <begin position="6"/>
        <end position="79"/>
    </location>
</feature>
<evidence type="ECO:0000256" key="2">
    <source>
        <dbReference type="PROSITE-ProRule" id="PRU00176"/>
    </source>
</evidence>
<dbReference type="GO" id="GO:0097157">
    <property type="term" value="F:pre-mRNA intronic binding"/>
    <property type="evidence" value="ECO:0007669"/>
    <property type="project" value="TreeGrafter"/>
</dbReference>
<gene>
    <name evidence="5" type="ORF">DLAC_04527</name>
</gene>
<dbReference type="AlphaFoldDB" id="A0A151ZJS9"/>
<feature type="compositionally biased region" description="Polar residues" evidence="3">
    <location>
        <begin position="172"/>
        <end position="184"/>
    </location>
</feature>
<dbReference type="InterPro" id="IPR012677">
    <property type="entry name" value="Nucleotide-bd_a/b_plait_sf"/>
</dbReference>
<accession>A0A151ZJS9</accession>
<dbReference type="OMA" id="NIMNGAM"/>
<dbReference type="SMART" id="SM00360">
    <property type="entry name" value="RRM"/>
    <property type="match status" value="2"/>
</dbReference>
<dbReference type="Gene3D" id="3.30.70.330">
    <property type="match status" value="2"/>
</dbReference>
<feature type="region of interest" description="Disordered" evidence="3">
    <location>
        <begin position="155"/>
        <end position="184"/>
    </location>
</feature>
<dbReference type="PROSITE" id="PS50102">
    <property type="entry name" value="RRM"/>
    <property type="match status" value="2"/>
</dbReference>
<dbReference type="InterPro" id="IPR035979">
    <property type="entry name" value="RBD_domain_sf"/>
</dbReference>